<dbReference type="AlphaFoldDB" id="A0AAF3FLU5"/>
<protein>
    <submittedName>
        <fullName evidence="3">Uncharacterized protein</fullName>
    </submittedName>
</protein>
<organism evidence="2 3">
    <name type="scientific">Mesorhabditis belari</name>
    <dbReference type="NCBI Taxonomy" id="2138241"/>
    <lineage>
        <taxon>Eukaryota</taxon>
        <taxon>Metazoa</taxon>
        <taxon>Ecdysozoa</taxon>
        <taxon>Nematoda</taxon>
        <taxon>Chromadorea</taxon>
        <taxon>Rhabditida</taxon>
        <taxon>Rhabditina</taxon>
        <taxon>Rhabditomorpha</taxon>
        <taxon>Rhabditoidea</taxon>
        <taxon>Rhabditidae</taxon>
        <taxon>Mesorhabditinae</taxon>
        <taxon>Mesorhabditis</taxon>
    </lineage>
</organism>
<keyword evidence="2" id="KW-1185">Reference proteome</keyword>
<sequence length="72" mass="7993">MIFNENDNFGQFACRHLTAFIRIGFCCVLFVLFLAGAGTIVILTKSIKMVNMTDGRIFSDESRAFARLGLVA</sequence>
<dbReference type="WBParaSite" id="MBELARI_LOCUS8118">
    <property type="protein sequence ID" value="MBELARI_LOCUS8118"/>
    <property type="gene ID" value="MBELARI_LOCUS8118"/>
</dbReference>
<name>A0AAF3FLU5_9BILA</name>
<keyword evidence="1" id="KW-0812">Transmembrane</keyword>
<evidence type="ECO:0000313" key="3">
    <source>
        <dbReference type="WBParaSite" id="MBELARI_LOCUS8118"/>
    </source>
</evidence>
<evidence type="ECO:0000313" key="2">
    <source>
        <dbReference type="Proteomes" id="UP000887575"/>
    </source>
</evidence>
<accession>A0AAF3FLU5</accession>
<feature type="transmembrane region" description="Helical" evidence="1">
    <location>
        <begin position="20"/>
        <end position="43"/>
    </location>
</feature>
<dbReference type="Proteomes" id="UP000887575">
    <property type="component" value="Unassembled WGS sequence"/>
</dbReference>
<proteinExistence type="predicted"/>
<keyword evidence="1" id="KW-1133">Transmembrane helix</keyword>
<evidence type="ECO:0000256" key="1">
    <source>
        <dbReference type="SAM" id="Phobius"/>
    </source>
</evidence>
<keyword evidence="1" id="KW-0472">Membrane</keyword>
<reference evidence="3" key="1">
    <citation type="submission" date="2024-02" db="UniProtKB">
        <authorList>
            <consortium name="WormBaseParasite"/>
        </authorList>
    </citation>
    <scope>IDENTIFICATION</scope>
</reference>